<evidence type="ECO:0000256" key="4">
    <source>
        <dbReference type="ARBA" id="ARBA00023315"/>
    </source>
</evidence>
<name>A0A7I7UAZ1_MYCPF</name>
<keyword evidence="3 7" id="KW-0808">Transferase</keyword>
<evidence type="ECO:0000256" key="7">
    <source>
        <dbReference type="RuleBase" id="RU003557"/>
    </source>
</evidence>
<dbReference type="NCBIfam" id="TIGR01930">
    <property type="entry name" value="AcCoA-C-Actrans"/>
    <property type="match status" value="1"/>
</dbReference>
<evidence type="ECO:0000313" key="11">
    <source>
        <dbReference type="Proteomes" id="UP000466554"/>
    </source>
</evidence>
<proteinExistence type="inferred from homology"/>
<keyword evidence="4 7" id="KW-0012">Acyltransferase</keyword>
<evidence type="ECO:0000259" key="8">
    <source>
        <dbReference type="Pfam" id="PF00108"/>
    </source>
</evidence>
<dbReference type="NCBIfam" id="NF004853">
    <property type="entry name" value="PRK06205.1"/>
    <property type="match status" value="1"/>
</dbReference>
<dbReference type="Proteomes" id="UP000466554">
    <property type="component" value="Chromosome"/>
</dbReference>
<dbReference type="AlphaFoldDB" id="A0A7I7UAZ1"/>
<feature type="domain" description="Thiolase N-terminal" evidence="8">
    <location>
        <begin position="6"/>
        <end position="266"/>
    </location>
</feature>
<dbReference type="GO" id="GO:0003985">
    <property type="term" value="F:acetyl-CoA C-acetyltransferase activity"/>
    <property type="evidence" value="ECO:0007669"/>
    <property type="project" value="UniProtKB-EC"/>
</dbReference>
<dbReference type="InterPro" id="IPR002155">
    <property type="entry name" value="Thiolase"/>
</dbReference>
<comment type="similarity">
    <text evidence="1 7">Belongs to the thiolase-like superfamily. Thiolase family.</text>
</comment>
<feature type="active site" description="Proton acceptor" evidence="6">
    <location>
        <position position="359"/>
    </location>
</feature>
<feature type="domain" description="Thiolase C-terminal" evidence="9">
    <location>
        <begin position="278"/>
        <end position="402"/>
    </location>
</feature>
<dbReference type="Pfam" id="PF00108">
    <property type="entry name" value="Thiolase_N"/>
    <property type="match status" value="1"/>
</dbReference>
<reference evidence="10 11" key="1">
    <citation type="journal article" date="2019" name="Emerg. Microbes Infect.">
        <title>Comprehensive subspecies identification of 175 nontuberculous mycobacteria species based on 7547 genomic profiles.</title>
        <authorList>
            <person name="Matsumoto Y."/>
            <person name="Kinjo T."/>
            <person name="Motooka D."/>
            <person name="Nabeya D."/>
            <person name="Jung N."/>
            <person name="Uechi K."/>
            <person name="Horii T."/>
            <person name="Iida T."/>
            <person name="Fujita J."/>
            <person name="Nakamura S."/>
        </authorList>
    </citation>
    <scope>NUCLEOTIDE SEQUENCE [LARGE SCALE GENOMIC DNA]</scope>
    <source>
        <strain evidence="10 11">JCM 6367</strain>
    </source>
</reference>
<feature type="active site" description="Acyl-thioester intermediate" evidence="6">
    <location>
        <position position="89"/>
    </location>
</feature>
<dbReference type="Pfam" id="PF02803">
    <property type="entry name" value="Thiolase_C"/>
    <property type="match status" value="1"/>
</dbReference>
<evidence type="ECO:0000256" key="2">
    <source>
        <dbReference type="ARBA" id="ARBA00012705"/>
    </source>
</evidence>
<protein>
    <recommendedName>
        <fullName evidence="5">Probable acetyl-CoA acetyltransferase</fullName>
        <ecNumber evidence="2">2.3.1.9</ecNumber>
    </recommendedName>
</protein>
<accession>A0A7I7UAZ1</accession>
<sequence>MTREAVICEPVRTPIGRYNGMFTSLTAVELGVVALQGLLARTGVAPDAVEDVVVGHCYPSMEAPAIGRVIALDAGLPVTVPGMQIDRRCGSGLQAVIQAAMQVASGNNDLVVAGGAESMSNVVFHSTDMRWGGARTGITVHDALARGRTTAGGKNYPVPGGMLETAENLRRDYGISRQEQDELAVRSHTRAVKAQQDGSLAETIIPVTVSSRSGEQVIDTDEHPRADTSLETLAKLKPVLGKSDPDATVTAGNSSGQNDAASMCLVTIPEKAAELGLRPLVRIVSWAVAGVAPKIMGIGPVPATEAALAKAGLALTDIDLIELNEAFAAQALACLREWKFTEADLERTNVHGSGISLGHPVGATGGRMLATLARELVRRDGRYGLETMCIGGGQGLAAVFEKVAS</sequence>
<evidence type="ECO:0000259" key="9">
    <source>
        <dbReference type="Pfam" id="PF02803"/>
    </source>
</evidence>
<dbReference type="RefSeq" id="WP_163768969.1">
    <property type="nucleotide sequence ID" value="NZ_AP022598.1"/>
</dbReference>
<dbReference type="PANTHER" id="PTHR18919">
    <property type="entry name" value="ACETYL-COA C-ACYLTRANSFERASE"/>
    <property type="match status" value="1"/>
</dbReference>
<dbReference type="PANTHER" id="PTHR18919:SF107">
    <property type="entry name" value="ACETYL-COA ACETYLTRANSFERASE, CYTOSOLIC"/>
    <property type="match status" value="1"/>
</dbReference>
<dbReference type="CDD" id="cd00751">
    <property type="entry name" value="thiolase"/>
    <property type="match status" value="1"/>
</dbReference>
<dbReference type="PIRSF" id="PIRSF000429">
    <property type="entry name" value="Ac-CoA_Ac_transf"/>
    <property type="match status" value="1"/>
</dbReference>
<feature type="active site" description="Proton acceptor" evidence="6">
    <location>
        <position position="389"/>
    </location>
</feature>
<evidence type="ECO:0000313" key="10">
    <source>
        <dbReference type="EMBL" id="BBY78325.1"/>
    </source>
</evidence>
<evidence type="ECO:0000256" key="3">
    <source>
        <dbReference type="ARBA" id="ARBA00022679"/>
    </source>
</evidence>
<gene>
    <name evidence="10" type="ORF">MPRF_52240</name>
</gene>
<organism evidence="10 11">
    <name type="scientific">Mycolicibacterium parafortuitum</name>
    <name type="common">Mycobacterium parafortuitum</name>
    <dbReference type="NCBI Taxonomy" id="39692"/>
    <lineage>
        <taxon>Bacteria</taxon>
        <taxon>Bacillati</taxon>
        <taxon>Actinomycetota</taxon>
        <taxon>Actinomycetes</taxon>
        <taxon>Mycobacteriales</taxon>
        <taxon>Mycobacteriaceae</taxon>
        <taxon>Mycolicibacterium</taxon>
    </lineage>
</organism>
<evidence type="ECO:0000256" key="5">
    <source>
        <dbReference type="ARBA" id="ARBA00040529"/>
    </source>
</evidence>
<dbReference type="EC" id="2.3.1.9" evidence="2"/>
<evidence type="ECO:0000256" key="6">
    <source>
        <dbReference type="PIRSR" id="PIRSR000429-1"/>
    </source>
</evidence>
<dbReference type="EMBL" id="AP022598">
    <property type="protein sequence ID" value="BBY78325.1"/>
    <property type="molecule type" value="Genomic_DNA"/>
</dbReference>
<dbReference type="InterPro" id="IPR016039">
    <property type="entry name" value="Thiolase-like"/>
</dbReference>
<dbReference type="InterPro" id="IPR020617">
    <property type="entry name" value="Thiolase_C"/>
</dbReference>
<dbReference type="FunFam" id="3.40.47.10:FF:000010">
    <property type="entry name" value="Acetyl-CoA acetyltransferase (Thiolase)"/>
    <property type="match status" value="1"/>
</dbReference>
<dbReference type="SUPFAM" id="SSF53901">
    <property type="entry name" value="Thiolase-like"/>
    <property type="match status" value="2"/>
</dbReference>
<evidence type="ECO:0000256" key="1">
    <source>
        <dbReference type="ARBA" id="ARBA00010982"/>
    </source>
</evidence>
<dbReference type="Gene3D" id="3.40.47.10">
    <property type="match status" value="2"/>
</dbReference>
<dbReference type="InterPro" id="IPR020616">
    <property type="entry name" value="Thiolase_N"/>
</dbReference>